<organism evidence="1 2">
    <name type="scientific">Escherichia phage vB_EcoM_PHB05</name>
    <dbReference type="NCBI Taxonomy" id="2041347"/>
    <lineage>
        <taxon>Viruses</taxon>
        <taxon>Duplodnaviria</taxon>
        <taxon>Heunggongvirae</taxon>
        <taxon>Uroviricota</taxon>
        <taxon>Caudoviricetes</taxon>
        <taxon>Stephanstirmvirinae</taxon>
        <taxon>Justusliebigvirus</taxon>
        <taxon>Justusliebigvirus PHB05</taxon>
    </lineage>
</organism>
<name>A0A291LAA1_9CAUD</name>
<protein>
    <submittedName>
        <fullName evidence="1">Uncharacterized protein</fullName>
    </submittedName>
</protein>
<dbReference type="EMBL" id="MF805809">
    <property type="protein sequence ID" value="ATI15861.1"/>
    <property type="molecule type" value="Genomic_DNA"/>
</dbReference>
<evidence type="ECO:0000313" key="1">
    <source>
        <dbReference type="EMBL" id="ATI15861.1"/>
    </source>
</evidence>
<dbReference type="GeneID" id="62611831"/>
<evidence type="ECO:0000313" key="2">
    <source>
        <dbReference type="Proteomes" id="UP000230824"/>
    </source>
</evidence>
<keyword evidence="2" id="KW-1185">Reference proteome</keyword>
<sequence>MKCEIKRGDDMSLDEYFSKMLALDNIEIDAGFLTAVRHPESDLTIPAIAAIQQFGNETNNTPARPFLTDGAVHASKEIPKHFDEVFRDYLLRGRGLAAFEPIAKVSRESIAKAIALQRYRPLSPVTIKIRRDKGNYSSHILIDTGHLINSIESEIKKGRSKK</sequence>
<proteinExistence type="predicted"/>
<reference evidence="1 2" key="1">
    <citation type="submission" date="2017-09" db="EMBL/GenBank/DDBJ databases">
        <title>Phage vB_EcoM_PHB05 against multidrug-resistant shiga toxin-producing Escherichia.</title>
        <authorList>
            <person name="Chen Y."/>
            <person name="Song J."/>
            <person name="Wu B."/>
        </authorList>
    </citation>
    <scope>NUCLEOTIDE SEQUENCE [LARGE SCALE GENOMIC DNA]</scope>
    <source>
        <strain evidence="1">Wastewater</strain>
    </source>
</reference>
<dbReference type="Proteomes" id="UP000230824">
    <property type="component" value="Segment"/>
</dbReference>
<dbReference type="KEGG" id="vg:62611831"/>
<accession>A0A291LAA1</accession>
<dbReference type="RefSeq" id="YP_009984487.1">
    <property type="nucleotide sequence ID" value="NC_052652.1"/>
</dbReference>